<evidence type="ECO:0008006" key="3">
    <source>
        <dbReference type="Google" id="ProtNLM"/>
    </source>
</evidence>
<evidence type="ECO:0000313" key="2">
    <source>
        <dbReference type="Proteomes" id="UP000199777"/>
    </source>
</evidence>
<gene>
    <name evidence="1" type="ORF">SAMN05421758_1187</name>
</gene>
<accession>A0ABY1L038</accession>
<organism evidence="1 2">
    <name type="scientific">Salimicrobium salexigens</name>
    <dbReference type="NCBI Taxonomy" id="908941"/>
    <lineage>
        <taxon>Bacteria</taxon>
        <taxon>Bacillati</taxon>
        <taxon>Bacillota</taxon>
        <taxon>Bacilli</taxon>
        <taxon>Bacillales</taxon>
        <taxon>Bacillaceae</taxon>
        <taxon>Salimicrobium</taxon>
    </lineage>
</organism>
<keyword evidence="2" id="KW-1185">Reference proteome</keyword>
<comment type="caution">
    <text evidence="1">The sequence shown here is derived from an EMBL/GenBank/DDBJ whole genome shotgun (WGS) entry which is preliminary data.</text>
</comment>
<reference evidence="1 2" key="1">
    <citation type="submission" date="2017-01" db="EMBL/GenBank/DDBJ databases">
        <authorList>
            <person name="Varghese N."/>
            <person name="Submissions S."/>
        </authorList>
    </citation>
    <scope>NUCLEOTIDE SEQUENCE [LARGE SCALE GENOMIC DNA]</scope>
    <source>
        <strain evidence="1 2">DSM 22782</strain>
    </source>
</reference>
<name>A0ABY1L038_9BACI</name>
<proteinExistence type="predicted"/>
<sequence length="100" mass="11834">MNNFLFDYNNDFVEELNIQTKVLIRNIFGYHRRDQLQAHTLVHVENDPTIPRFEMRPIKKTPLKGRLFVYLRQETALHIVLCQKACQSCLMQISSSRNLA</sequence>
<dbReference type="EMBL" id="FTOK01000018">
    <property type="protein sequence ID" value="SIS99608.1"/>
    <property type="molecule type" value="Genomic_DNA"/>
</dbReference>
<dbReference type="Proteomes" id="UP000199777">
    <property type="component" value="Unassembled WGS sequence"/>
</dbReference>
<evidence type="ECO:0000313" key="1">
    <source>
        <dbReference type="EMBL" id="SIS99608.1"/>
    </source>
</evidence>
<protein>
    <recommendedName>
        <fullName evidence="3">Transposase</fullName>
    </recommendedName>
</protein>